<dbReference type="PANTHER" id="PTHR42692:SF1">
    <property type="entry name" value="NUCLEOTIDE PYROPHOSPHOHYDROLASE"/>
    <property type="match status" value="1"/>
</dbReference>
<proteinExistence type="predicted"/>
<dbReference type="RefSeq" id="WP_136953305.1">
    <property type="nucleotide sequence ID" value="NZ_CP039712.1"/>
</dbReference>
<keyword evidence="2" id="KW-0378">Hydrolase</keyword>
<dbReference type="InterPro" id="IPR047046">
    <property type="entry name" value="YpjD/YvdC"/>
</dbReference>
<reference evidence="2 3" key="1">
    <citation type="submission" date="2019-04" db="EMBL/GenBank/DDBJ databases">
        <title>Vagococcus sp. nov., isolated from faeces of yaks (Bos grunniens).</title>
        <authorList>
            <person name="Ge Y."/>
        </authorList>
    </citation>
    <scope>NUCLEOTIDE SEQUENCE [LARGE SCALE GENOMIC DNA]</scope>
    <source>
        <strain evidence="2 3">MN-17</strain>
    </source>
</reference>
<dbReference type="AlphaFoldDB" id="A0A4D7CTM8"/>
<dbReference type="Proteomes" id="UP000298615">
    <property type="component" value="Chromosome"/>
</dbReference>
<dbReference type="KEGG" id="vao:FA707_05605"/>
<evidence type="ECO:0000313" key="3">
    <source>
        <dbReference type="Proteomes" id="UP000298615"/>
    </source>
</evidence>
<dbReference type="Pfam" id="PF03819">
    <property type="entry name" value="MazG"/>
    <property type="match status" value="1"/>
</dbReference>
<dbReference type="SUPFAM" id="SSF101386">
    <property type="entry name" value="all-alpha NTP pyrophosphatases"/>
    <property type="match status" value="1"/>
</dbReference>
<dbReference type="OrthoDB" id="9807397at2"/>
<feature type="domain" description="NTP pyrophosphohydrolase MazG-like" evidence="1">
    <location>
        <begin position="28"/>
        <end position="104"/>
    </location>
</feature>
<name>A0A4D7CTM8_9ENTE</name>
<dbReference type="GO" id="GO:0016787">
    <property type="term" value="F:hydrolase activity"/>
    <property type="evidence" value="ECO:0007669"/>
    <property type="project" value="UniProtKB-KW"/>
</dbReference>
<dbReference type="PANTHER" id="PTHR42692">
    <property type="entry name" value="NUCLEOTIDE PYROPHOSPHOHYDROLASE"/>
    <property type="match status" value="1"/>
</dbReference>
<keyword evidence="3" id="KW-1185">Reference proteome</keyword>
<accession>A0A4D7CTM8</accession>
<evidence type="ECO:0000313" key="2">
    <source>
        <dbReference type="EMBL" id="QCI86474.1"/>
    </source>
</evidence>
<gene>
    <name evidence="2" type="ORF">FA707_05605</name>
</gene>
<organism evidence="2 3">
    <name type="scientific">Vagococcus zengguangii</name>
    <dbReference type="NCBI Taxonomy" id="2571750"/>
    <lineage>
        <taxon>Bacteria</taxon>
        <taxon>Bacillati</taxon>
        <taxon>Bacillota</taxon>
        <taxon>Bacilli</taxon>
        <taxon>Lactobacillales</taxon>
        <taxon>Enterococcaceae</taxon>
        <taxon>Vagococcus</taxon>
    </lineage>
</organism>
<dbReference type="InterPro" id="IPR004518">
    <property type="entry name" value="MazG-like_dom"/>
</dbReference>
<evidence type="ECO:0000259" key="1">
    <source>
        <dbReference type="Pfam" id="PF03819"/>
    </source>
</evidence>
<dbReference type="PIRSF" id="PIRSF029904">
    <property type="entry name" value="UCP029904_pph"/>
    <property type="match status" value="1"/>
</dbReference>
<dbReference type="EMBL" id="CP039712">
    <property type="protein sequence ID" value="QCI86474.1"/>
    <property type="molecule type" value="Genomic_DNA"/>
</dbReference>
<sequence length="120" mass="14052">MDNPSLNEMQRELDEYISQFKEGYFPPLVLLGRMTEELGEVAKSLMYQQGHVNKKQNEVISSVDEELADLLVSLIIMANALEIDLSLSYEKNMQKYRHRDAERFERVAEDVRKLDVRDEN</sequence>
<dbReference type="InterPro" id="IPR012359">
    <property type="entry name" value="MazG-related_YpjD"/>
</dbReference>
<dbReference type="Gene3D" id="1.10.287.1080">
    <property type="entry name" value="MazG-like"/>
    <property type="match status" value="1"/>
</dbReference>
<protein>
    <submittedName>
        <fullName evidence="2">Nucleotide pyrophosphohydrolase</fullName>
    </submittedName>
</protein>